<dbReference type="Gene3D" id="3.30.930.10">
    <property type="entry name" value="Bira Bifunctional Protein, Domain 2"/>
    <property type="match status" value="1"/>
</dbReference>
<dbReference type="SUPFAM" id="SSF55681">
    <property type="entry name" value="Class II aaRS and biotin synthetases"/>
    <property type="match status" value="1"/>
</dbReference>
<dbReference type="AlphaFoldDB" id="S6BIK0"/>
<dbReference type="HOGENOM" id="CLU_084176_0_0_6"/>
<sequence length="236" mass="25837">MHQVSGFAVGEGLDAERQLLDSVQRGERECGLLLWRPTAAALVMPQRLSRLDGFAAAEAECAALGWPVALRDSGGEPVPQSPAVLNVALAYALPPGESELTRIEKAYLRLCQPLLEWLADMGLDAGLGEVDGAFCDGRYNVTLKDRKLVGTAQRWRRRREDGRHVVLAHGAVLMENQREPMVEVVNAFYQGCGLDDRCRASSHIALDECVGQVWGRLESLVESYRRTLAEAGLVLA</sequence>
<dbReference type="KEGG" id="pre:PCA10_32820"/>
<accession>S6BIK0</accession>
<organism evidence="2 3">
    <name type="scientific">Metapseudomonas resinovorans NBRC 106553</name>
    <dbReference type="NCBI Taxonomy" id="1245471"/>
    <lineage>
        <taxon>Bacteria</taxon>
        <taxon>Pseudomonadati</taxon>
        <taxon>Pseudomonadota</taxon>
        <taxon>Gammaproteobacteria</taxon>
        <taxon>Pseudomonadales</taxon>
        <taxon>Pseudomonadaceae</taxon>
        <taxon>Metapseudomonas</taxon>
    </lineage>
</organism>
<keyword evidence="3" id="KW-1185">Reference proteome</keyword>
<evidence type="ECO:0000313" key="2">
    <source>
        <dbReference type="EMBL" id="BAN49014.1"/>
    </source>
</evidence>
<dbReference type="PANTHER" id="PTHR43679">
    <property type="entry name" value="OCTANOYLTRANSFERASE LIPM-RELATED"/>
    <property type="match status" value="1"/>
</dbReference>
<dbReference type="PATRIC" id="fig|1245471.3.peg.3318"/>
<dbReference type="InterPro" id="IPR050664">
    <property type="entry name" value="Octanoyltrans_LipM/LipL"/>
</dbReference>
<protein>
    <recommendedName>
        <fullName evidence="1">BPL/LPL catalytic domain-containing protein</fullName>
    </recommendedName>
</protein>
<evidence type="ECO:0000259" key="1">
    <source>
        <dbReference type="PROSITE" id="PS51733"/>
    </source>
</evidence>
<evidence type="ECO:0000313" key="3">
    <source>
        <dbReference type="Proteomes" id="UP000015503"/>
    </source>
</evidence>
<dbReference type="EMBL" id="AP013068">
    <property type="protein sequence ID" value="BAN49014.1"/>
    <property type="molecule type" value="Genomic_DNA"/>
</dbReference>
<proteinExistence type="predicted"/>
<dbReference type="InterPro" id="IPR004143">
    <property type="entry name" value="BPL_LPL_catalytic"/>
</dbReference>
<dbReference type="Pfam" id="PF21948">
    <property type="entry name" value="LplA-B_cat"/>
    <property type="match status" value="1"/>
</dbReference>
<feature type="domain" description="BPL/LPL catalytic" evidence="1">
    <location>
        <begin position="26"/>
        <end position="225"/>
    </location>
</feature>
<name>S6BIK0_METRE</name>
<gene>
    <name evidence="2" type="ORF">PCA10_32820</name>
</gene>
<dbReference type="eggNOG" id="COG0095">
    <property type="taxonomic scope" value="Bacteria"/>
</dbReference>
<dbReference type="Proteomes" id="UP000015503">
    <property type="component" value="Chromosome"/>
</dbReference>
<dbReference type="PROSITE" id="PS51733">
    <property type="entry name" value="BPL_LPL_CATALYTIC"/>
    <property type="match status" value="1"/>
</dbReference>
<dbReference type="STRING" id="1245471.PCA10_32820"/>
<reference evidence="2 3" key="1">
    <citation type="journal article" date="2013" name="Genome Announc.">
        <title>Complete Genome Sequence of the Carbazole Degrader Pseudomonas resinovorans Strain CA10 (NBRC 106553).</title>
        <authorList>
            <person name="Shintani M."/>
            <person name="Hosoyama A."/>
            <person name="Ohji S."/>
            <person name="Tsuchikane K."/>
            <person name="Takarada H."/>
            <person name="Yamazoe A."/>
            <person name="Fujita N."/>
            <person name="Nojiri H."/>
        </authorList>
    </citation>
    <scope>NUCLEOTIDE SEQUENCE [LARGE SCALE GENOMIC DNA]</scope>
    <source>
        <strain evidence="2 3">NBRC 106553</strain>
    </source>
</reference>
<dbReference type="PANTHER" id="PTHR43679:SF2">
    <property type="entry name" value="OCTANOYL-[GCVH]:PROTEIN N-OCTANOYLTRANSFERASE"/>
    <property type="match status" value="1"/>
</dbReference>
<dbReference type="OrthoDB" id="7364083at2"/>
<dbReference type="InterPro" id="IPR045864">
    <property type="entry name" value="aa-tRNA-synth_II/BPL/LPL"/>
</dbReference>
<dbReference type="RefSeq" id="WP_016493160.1">
    <property type="nucleotide sequence ID" value="NC_021499.1"/>
</dbReference>